<name>A0A7D7N6V6_9NEIS</name>
<dbReference type="InterPro" id="IPR003646">
    <property type="entry name" value="SH3-like_bac-type"/>
</dbReference>
<dbReference type="Proteomes" id="UP000514752">
    <property type="component" value="Chromosome"/>
</dbReference>
<sequence length="97" mass="11130">MCLMAGSMAYAQAEEVCKVTDPTGTPLNVRAAPNGMVQGKLRNFTRVTIVDYDSDDKGNEWAYVRWQGQPLRRDRRVSPNKGHEGWVFREFISCYER</sequence>
<accession>A0A7D7N6V6</accession>
<evidence type="ECO:0000313" key="2">
    <source>
        <dbReference type="EMBL" id="QMT41580.1"/>
    </source>
</evidence>
<gene>
    <name evidence="2" type="ORF">H3L94_02955</name>
</gene>
<feature type="domain" description="SH3b" evidence="1">
    <location>
        <begin position="27"/>
        <end position="93"/>
    </location>
</feature>
<dbReference type="Pfam" id="PF08239">
    <property type="entry name" value="SH3_3"/>
    <property type="match status" value="1"/>
</dbReference>
<protein>
    <submittedName>
        <fullName evidence="2">SH3 domain-containing protein</fullName>
    </submittedName>
</protein>
<dbReference type="AlphaFoldDB" id="A0A7D7N6V6"/>
<evidence type="ECO:0000313" key="3">
    <source>
        <dbReference type="Proteomes" id="UP000514752"/>
    </source>
</evidence>
<proteinExistence type="predicted"/>
<dbReference type="EMBL" id="CP059567">
    <property type="protein sequence ID" value="QMT41580.1"/>
    <property type="molecule type" value="Genomic_DNA"/>
</dbReference>
<evidence type="ECO:0000259" key="1">
    <source>
        <dbReference type="Pfam" id="PF08239"/>
    </source>
</evidence>
<dbReference type="Gene3D" id="2.30.30.40">
    <property type="entry name" value="SH3 Domains"/>
    <property type="match status" value="1"/>
</dbReference>
<dbReference type="KEGG" id="nsg:H3L94_02955"/>
<reference evidence="2 3" key="1">
    <citation type="submission" date="2020-07" db="EMBL/GenBank/DDBJ databases">
        <title>Genomic diversity of species in the Neisseriaceae family.</title>
        <authorList>
            <person name="Vincent A.T."/>
            <person name="Bernet E."/>
            <person name="Veyrier F.J."/>
        </authorList>
    </citation>
    <scope>NUCLEOTIDE SEQUENCE [LARGE SCALE GENOMIC DNA]</scope>
    <source>
        <strain evidence="2 3">DSM 22244</strain>
    </source>
</reference>
<organism evidence="2 3">
    <name type="scientific">Neisseria shayeganii</name>
    <dbReference type="NCBI Taxonomy" id="607712"/>
    <lineage>
        <taxon>Bacteria</taxon>
        <taxon>Pseudomonadati</taxon>
        <taxon>Pseudomonadota</taxon>
        <taxon>Betaproteobacteria</taxon>
        <taxon>Neisseriales</taxon>
        <taxon>Neisseriaceae</taxon>
        <taxon>Neisseria</taxon>
    </lineage>
</organism>